<evidence type="ECO:0000313" key="9">
    <source>
        <dbReference type="EMBL" id="CAH3131145.1"/>
    </source>
</evidence>
<dbReference type="FunFam" id="3.40.50.1820:FF:000029">
    <property type="entry name" value="Acetylcholinesterase"/>
    <property type="match status" value="1"/>
</dbReference>
<evidence type="ECO:0000256" key="2">
    <source>
        <dbReference type="ARBA" id="ARBA00022487"/>
    </source>
</evidence>
<comment type="similarity">
    <text evidence="1">Belongs to the type-B carboxylesterase/lipase family.</text>
</comment>
<dbReference type="AlphaFoldDB" id="A0AAU9WZN5"/>
<organism evidence="9 10">
    <name type="scientific">Pocillopora meandrina</name>
    <dbReference type="NCBI Taxonomy" id="46732"/>
    <lineage>
        <taxon>Eukaryota</taxon>
        <taxon>Metazoa</taxon>
        <taxon>Cnidaria</taxon>
        <taxon>Anthozoa</taxon>
        <taxon>Hexacorallia</taxon>
        <taxon>Scleractinia</taxon>
        <taxon>Astrocoeniina</taxon>
        <taxon>Pocilloporidae</taxon>
        <taxon>Pocillopora</taxon>
    </lineage>
</organism>
<evidence type="ECO:0000259" key="8">
    <source>
        <dbReference type="Pfam" id="PF00135"/>
    </source>
</evidence>
<dbReference type="PROSITE" id="PS00941">
    <property type="entry name" value="CARBOXYLESTERASE_B_2"/>
    <property type="match status" value="1"/>
</dbReference>
<comment type="caution">
    <text evidence="9">The sequence shown here is derived from an EMBL/GenBank/DDBJ whole genome shotgun (WGS) entry which is preliminary data.</text>
</comment>
<accession>A0AAU9WZN5</accession>
<keyword evidence="10" id="KW-1185">Reference proteome</keyword>
<feature type="domain" description="Carboxylesterase type B" evidence="8">
    <location>
        <begin position="32"/>
        <end position="552"/>
    </location>
</feature>
<proteinExistence type="inferred from homology"/>
<evidence type="ECO:0000256" key="6">
    <source>
        <dbReference type="SAM" id="MobiDB-lite"/>
    </source>
</evidence>
<keyword evidence="7" id="KW-0472">Membrane</keyword>
<dbReference type="EMBL" id="CALNXJ010000025">
    <property type="protein sequence ID" value="CAH3131145.1"/>
    <property type="molecule type" value="Genomic_DNA"/>
</dbReference>
<feature type="compositionally biased region" description="Basic and acidic residues" evidence="6">
    <location>
        <begin position="567"/>
        <end position="692"/>
    </location>
</feature>
<keyword evidence="7" id="KW-1133">Transmembrane helix</keyword>
<keyword evidence="5" id="KW-1015">Disulfide bond</keyword>
<dbReference type="InterPro" id="IPR019826">
    <property type="entry name" value="Carboxylesterase_B_AS"/>
</dbReference>
<dbReference type="SUPFAM" id="SSF53474">
    <property type="entry name" value="alpha/beta-Hydrolases"/>
    <property type="match status" value="1"/>
</dbReference>
<reference evidence="9 10" key="1">
    <citation type="submission" date="2022-05" db="EMBL/GenBank/DDBJ databases">
        <authorList>
            <consortium name="Genoscope - CEA"/>
            <person name="William W."/>
        </authorList>
    </citation>
    <scope>NUCLEOTIDE SEQUENCE [LARGE SCALE GENOMIC DNA]</scope>
</reference>
<keyword evidence="4" id="KW-0378">Hydrolase</keyword>
<evidence type="ECO:0000256" key="5">
    <source>
        <dbReference type="ARBA" id="ARBA00023157"/>
    </source>
</evidence>
<dbReference type="InterPro" id="IPR019819">
    <property type="entry name" value="Carboxylesterase_B_CS"/>
</dbReference>
<dbReference type="InterPro" id="IPR002018">
    <property type="entry name" value="CarbesteraseB"/>
</dbReference>
<name>A0AAU9WZN5_9CNID</name>
<dbReference type="GO" id="GO:0052689">
    <property type="term" value="F:carboxylic ester hydrolase activity"/>
    <property type="evidence" value="ECO:0007669"/>
    <property type="project" value="UniProtKB-KW"/>
</dbReference>
<evidence type="ECO:0000313" key="10">
    <source>
        <dbReference type="Proteomes" id="UP001159428"/>
    </source>
</evidence>
<evidence type="ECO:0000256" key="3">
    <source>
        <dbReference type="ARBA" id="ARBA00022729"/>
    </source>
</evidence>
<feature type="region of interest" description="Disordered" evidence="6">
    <location>
        <begin position="567"/>
        <end position="693"/>
    </location>
</feature>
<evidence type="ECO:0000256" key="1">
    <source>
        <dbReference type="ARBA" id="ARBA00005964"/>
    </source>
</evidence>
<dbReference type="InterPro" id="IPR029058">
    <property type="entry name" value="AB_hydrolase_fold"/>
</dbReference>
<sequence>MIWITQEKNWSIVVFIVVACFSFGITNLSATIIVETQYGKIIGKTTQFLDENDGFQTVYSFLGVPFASPPVNELRFEPPQRPAAWKPRTYNATFFRNVCPQKNLSYFEKSIRNVWPEFSWENDSNEDCLYLNIFTPGNKPESHFHPVIMFIHGGSYAFGTTARHTTPGEVLPRLGVVLVTIQYRLGPFGFMTAGDGVARGNWGMLDQVEALKWIKENIEVFGGDPNRVTILGVSSGGASVGLHILSPLSEGLFHRAITESGVEFSPFAFNSVKKAIDKTNITAGKLSCDTTSSKRMMDCLRSKSAQSIIDKFDWRNTGPIIDRYFIYDTPKNLRRSGKFNKVPLISGFNSHEGAHNTPQEFHPPRDITTSVLREFINNFVENHILQDNNKTAVIIKDAIEFQYTPWSKTPDSPSLRQEIVNIMSDYYVAAPTLGVLGIHSALAPTYMFEFNHRSAESDTDAWMGVAHGENTPYVFGAPFLNSTALNFTNEDRNISRLIMTLYANFAKYGNPTPHRVHGVIWDRFNTASKLYLRINNRSQMGAYYESRRMAFWNNYYPKILNLTKPESLTKHSRDDVKPTDNPRNYTGEDARPTDNPRNYTGEDVRPTDNPRNYTGEDARPTDNPRNYTGEDARPTDNPRNYTGEDARPTDNPRNYTGEDVRPTDNPRNYTGEDARPTDNPRNYTGEDVRPTDNPRNYTTCSNIGVKLFLNTGFLCFLSSVLLVLPDVFI</sequence>
<keyword evidence="3" id="KW-0732">Signal</keyword>
<evidence type="ECO:0000256" key="4">
    <source>
        <dbReference type="ARBA" id="ARBA00022801"/>
    </source>
</evidence>
<gene>
    <name evidence="9" type="ORF">PMEA_00014170</name>
</gene>
<dbReference type="Gene3D" id="3.40.50.1820">
    <property type="entry name" value="alpha/beta hydrolase"/>
    <property type="match status" value="1"/>
</dbReference>
<protein>
    <recommendedName>
        <fullName evidence="8">Carboxylesterase type B domain-containing protein</fullName>
    </recommendedName>
</protein>
<dbReference type="PROSITE" id="PS00122">
    <property type="entry name" value="CARBOXYLESTERASE_B_1"/>
    <property type="match status" value="1"/>
</dbReference>
<dbReference type="Pfam" id="PF00135">
    <property type="entry name" value="COesterase"/>
    <property type="match status" value="1"/>
</dbReference>
<evidence type="ECO:0000256" key="7">
    <source>
        <dbReference type="SAM" id="Phobius"/>
    </source>
</evidence>
<dbReference type="Proteomes" id="UP001159428">
    <property type="component" value="Unassembled WGS sequence"/>
</dbReference>
<dbReference type="PANTHER" id="PTHR43903">
    <property type="entry name" value="NEUROLIGIN"/>
    <property type="match status" value="1"/>
</dbReference>
<dbReference type="InterPro" id="IPR051093">
    <property type="entry name" value="Neuroligin/BSAL"/>
</dbReference>
<keyword evidence="7" id="KW-0812">Transmembrane</keyword>
<feature type="transmembrane region" description="Helical" evidence="7">
    <location>
        <begin position="12"/>
        <end position="34"/>
    </location>
</feature>
<keyword evidence="2" id="KW-0719">Serine esterase</keyword>